<comment type="caution">
    <text evidence="4">The sequence shown here is derived from an EMBL/GenBank/DDBJ whole genome shotgun (WGS) entry which is preliminary data.</text>
</comment>
<keyword evidence="3" id="KW-0460">Magnesium</keyword>
<sequence>MPAVEDTALTDAEQDLTLLREAAREAGAIAMRYFGRNPEVWIKEGASPVSEADYAADAFLRNTLLAARPHYGWLSEETADDPARLSARRTFVVDPIDGTRGFLQGLDTWCVSVAVVEGGKPLAGVLECPARKETYTALPGKGAFLNGRSIRVRSARPRMEIAGPKAMIDRLPADWQAQLIRAPHIPSLAYRLAMVASGVLDGTFVKPDAHDWDIAAADLILREAGGELVTRDGLGPAYGGAVIRHGVLAAGSGDLFAAMAAVIADIDS</sequence>
<dbReference type="EC" id="3.1.3.7" evidence="4"/>
<dbReference type="SUPFAM" id="SSF56655">
    <property type="entry name" value="Carbohydrate phosphatase"/>
    <property type="match status" value="1"/>
</dbReference>
<keyword evidence="2" id="KW-0479">Metal-binding</keyword>
<evidence type="ECO:0000256" key="3">
    <source>
        <dbReference type="ARBA" id="ARBA00022842"/>
    </source>
</evidence>
<dbReference type="Proteomes" id="UP001595583">
    <property type="component" value="Unassembled WGS sequence"/>
</dbReference>
<dbReference type="GO" id="GO:0008441">
    <property type="term" value="F:3'(2'),5'-bisphosphate nucleotidase activity"/>
    <property type="evidence" value="ECO:0007669"/>
    <property type="project" value="UniProtKB-EC"/>
</dbReference>
<gene>
    <name evidence="4" type="ORF">ACFOHJ_02775</name>
</gene>
<name>A0ABV7KCI6_9HYPH</name>
<comment type="similarity">
    <text evidence="1">Belongs to the inositol monophosphatase superfamily.</text>
</comment>
<dbReference type="InterPro" id="IPR000760">
    <property type="entry name" value="Inositol_monophosphatase-like"/>
</dbReference>
<dbReference type="Gene3D" id="3.30.540.10">
    <property type="entry name" value="Fructose-1,6-Bisphosphatase, subunit A, domain 1"/>
    <property type="match status" value="1"/>
</dbReference>
<dbReference type="CDD" id="cd01638">
    <property type="entry name" value="CysQ"/>
    <property type="match status" value="1"/>
</dbReference>
<dbReference type="PANTHER" id="PTHR20854:SF4">
    <property type="entry name" value="INOSITOL-1-MONOPHOSPHATASE-RELATED"/>
    <property type="match status" value="1"/>
</dbReference>
<dbReference type="RefSeq" id="WP_378218291.1">
    <property type="nucleotide sequence ID" value="NZ_JBHRTK010000002.1"/>
</dbReference>
<keyword evidence="4" id="KW-0378">Hydrolase</keyword>
<dbReference type="Gene3D" id="3.40.190.80">
    <property type="match status" value="1"/>
</dbReference>
<dbReference type="EMBL" id="JBHRTK010000002">
    <property type="protein sequence ID" value="MFC3205122.1"/>
    <property type="molecule type" value="Genomic_DNA"/>
</dbReference>
<proteinExistence type="inferred from homology"/>
<dbReference type="PANTHER" id="PTHR20854">
    <property type="entry name" value="INOSITOL MONOPHOSPHATASE"/>
    <property type="match status" value="1"/>
</dbReference>
<evidence type="ECO:0000313" key="5">
    <source>
        <dbReference type="Proteomes" id="UP001595583"/>
    </source>
</evidence>
<accession>A0ABV7KCI6</accession>
<evidence type="ECO:0000256" key="1">
    <source>
        <dbReference type="ARBA" id="ARBA00009759"/>
    </source>
</evidence>
<dbReference type="InterPro" id="IPR020550">
    <property type="entry name" value="Inositol_monophosphatase_CS"/>
</dbReference>
<evidence type="ECO:0000313" key="4">
    <source>
        <dbReference type="EMBL" id="MFC3205122.1"/>
    </source>
</evidence>
<dbReference type="Pfam" id="PF00459">
    <property type="entry name" value="Inositol_P"/>
    <property type="match status" value="1"/>
</dbReference>
<dbReference type="PROSITE" id="PS00630">
    <property type="entry name" value="IMP_2"/>
    <property type="match status" value="1"/>
</dbReference>
<organism evidence="4 5">
    <name type="scientific">Aquamicrobium soli</name>
    <dbReference type="NCBI Taxonomy" id="1811518"/>
    <lineage>
        <taxon>Bacteria</taxon>
        <taxon>Pseudomonadati</taxon>
        <taxon>Pseudomonadota</taxon>
        <taxon>Alphaproteobacteria</taxon>
        <taxon>Hyphomicrobiales</taxon>
        <taxon>Phyllobacteriaceae</taxon>
        <taxon>Aquamicrobium</taxon>
    </lineage>
</organism>
<keyword evidence="5" id="KW-1185">Reference proteome</keyword>
<evidence type="ECO:0000256" key="2">
    <source>
        <dbReference type="ARBA" id="ARBA00022723"/>
    </source>
</evidence>
<protein>
    <submittedName>
        <fullName evidence="4">3'(2'),5'-bisphosphate nucleotidase CysQ</fullName>
        <ecNumber evidence="4">3.1.3.7</ecNumber>
    </submittedName>
</protein>
<dbReference type="PRINTS" id="PR00377">
    <property type="entry name" value="IMPHPHTASES"/>
</dbReference>
<reference evidence="5" key="1">
    <citation type="journal article" date="2019" name="Int. J. Syst. Evol. Microbiol.">
        <title>The Global Catalogue of Microorganisms (GCM) 10K type strain sequencing project: providing services to taxonomists for standard genome sequencing and annotation.</title>
        <authorList>
            <consortium name="The Broad Institute Genomics Platform"/>
            <consortium name="The Broad Institute Genome Sequencing Center for Infectious Disease"/>
            <person name="Wu L."/>
            <person name="Ma J."/>
        </authorList>
    </citation>
    <scope>NUCLEOTIDE SEQUENCE [LARGE SCALE GENOMIC DNA]</scope>
    <source>
        <strain evidence="5">KCTC 52165</strain>
    </source>
</reference>